<dbReference type="PANTHER" id="PTHR43179">
    <property type="entry name" value="RHAMNOSYLTRANSFERASE WBBL"/>
    <property type="match status" value="1"/>
</dbReference>
<keyword evidence="2" id="KW-0328">Glycosyltransferase</keyword>
<dbReference type="EMBL" id="MUGW01000032">
    <property type="protein sequence ID" value="OXA88311.1"/>
    <property type="molecule type" value="Genomic_DNA"/>
</dbReference>
<evidence type="ECO:0000313" key="6">
    <source>
        <dbReference type="EMBL" id="OXA88311.1"/>
    </source>
</evidence>
<dbReference type="Pfam" id="PF00535">
    <property type="entry name" value="Glycos_transf_2"/>
    <property type="match status" value="1"/>
</dbReference>
<dbReference type="OrthoDB" id="9771846at2"/>
<organism evidence="6 7">
    <name type="scientific">Flavobacterium hercynium</name>
    <dbReference type="NCBI Taxonomy" id="387094"/>
    <lineage>
        <taxon>Bacteria</taxon>
        <taxon>Pseudomonadati</taxon>
        <taxon>Bacteroidota</taxon>
        <taxon>Flavobacteriia</taxon>
        <taxon>Flavobacteriales</taxon>
        <taxon>Flavobacteriaceae</taxon>
        <taxon>Flavobacterium</taxon>
    </lineage>
</organism>
<protein>
    <submittedName>
        <fullName evidence="6">dTDP-Rha--alpha-D-GlcNAc-pyrophosphate polyprenol alpha-3-L-rhamnosyltransferase</fullName>
    </submittedName>
</protein>
<comment type="similarity">
    <text evidence="1">Belongs to the glycosyltransferase 2 family.</text>
</comment>
<dbReference type="InterPro" id="IPR029044">
    <property type="entry name" value="Nucleotide-diphossugar_trans"/>
</dbReference>
<keyword evidence="4" id="KW-0472">Membrane</keyword>
<dbReference type="CDD" id="cd04186">
    <property type="entry name" value="GT_2_like_c"/>
    <property type="match status" value="1"/>
</dbReference>
<feature type="domain" description="Glycosyltransferase 2-like" evidence="5">
    <location>
        <begin position="6"/>
        <end position="180"/>
    </location>
</feature>
<proteinExistence type="inferred from homology"/>
<evidence type="ECO:0000256" key="1">
    <source>
        <dbReference type="ARBA" id="ARBA00006739"/>
    </source>
</evidence>
<accession>A0A226H3S0</accession>
<evidence type="ECO:0000256" key="4">
    <source>
        <dbReference type="SAM" id="Phobius"/>
    </source>
</evidence>
<dbReference type="Proteomes" id="UP000198345">
    <property type="component" value="Unassembled WGS sequence"/>
</dbReference>
<sequence length="339" mass="39055">MDKIAVVILNWNGVKLLEQFLPSVIQFSAGATIYVADNASTDDSVNFVKENFPTVQIIKNTANHGFAKGYNDALKNVNAEIYALVNSDIEVTENWLQPILETFNTEKHTAIIQPKILDFKNKEYFEYAGGAGGFIDKFGFPYCRGRIFDTIEKDEGQYDDNCELSWASGACFFIRSEVYNELKGFDESFFAHQEEIDLCWRALNEGYVIKYNSGSTVYHVGGATLSQGNPKKTYLNFRNSLLMLVKNLPKKGLFFVIFFRMVLDGIAGIRFLTQGKFKHTLAILHAHFSFYCISLKYIRKRKYFQIKQYYTVKSIVYLYYIKKVIVFKEIFNTNQNIKN</sequence>
<dbReference type="AlphaFoldDB" id="A0A226H3S0"/>
<dbReference type="GO" id="GO:0016757">
    <property type="term" value="F:glycosyltransferase activity"/>
    <property type="evidence" value="ECO:0007669"/>
    <property type="project" value="UniProtKB-KW"/>
</dbReference>
<keyword evidence="4" id="KW-0812">Transmembrane</keyword>
<dbReference type="Gene3D" id="3.90.550.10">
    <property type="entry name" value="Spore Coat Polysaccharide Biosynthesis Protein SpsA, Chain A"/>
    <property type="match status" value="1"/>
</dbReference>
<evidence type="ECO:0000313" key="7">
    <source>
        <dbReference type="Proteomes" id="UP000198345"/>
    </source>
</evidence>
<evidence type="ECO:0000259" key="5">
    <source>
        <dbReference type="Pfam" id="PF00535"/>
    </source>
</evidence>
<reference evidence="6 7" key="1">
    <citation type="submission" date="2016-11" db="EMBL/GenBank/DDBJ databases">
        <title>Whole genomes of Flavobacteriaceae.</title>
        <authorList>
            <person name="Stine C."/>
            <person name="Li C."/>
            <person name="Tadesse D."/>
        </authorList>
    </citation>
    <scope>NUCLEOTIDE SEQUENCE [LARGE SCALE GENOMIC DNA]</scope>
    <source>
        <strain evidence="6 7">DSM 18292</strain>
    </source>
</reference>
<keyword evidence="3 6" id="KW-0808">Transferase</keyword>
<name>A0A226H3S0_9FLAO</name>
<feature type="transmembrane region" description="Helical" evidence="4">
    <location>
        <begin position="279"/>
        <end position="298"/>
    </location>
</feature>
<dbReference type="RefSeq" id="WP_089050733.1">
    <property type="nucleotide sequence ID" value="NZ_FXTV01000013.1"/>
</dbReference>
<feature type="transmembrane region" description="Helical" evidence="4">
    <location>
        <begin position="252"/>
        <end position="273"/>
    </location>
</feature>
<keyword evidence="7" id="KW-1185">Reference proteome</keyword>
<comment type="caution">
    <text evidence="6">The sequence shown here is derived from an EMBL/GenBank/DDBJ whole genome shotgun (WGS) entry which is preliminary data.</text>
</comment>
<evidence type="ECO:0000256" key="3">
    <source>
        <dbReference type="ARBA" id="ARBA00022679"/>
    </source>
</evidence>
<gene>
    <name evidence="6" type="ORF">B0A66_15335</name>
</gene>
<dbReference type="InterPro" id="IPR001173">
    <property type="entry name" value="Glyco_trans_2-like"/>
</dbReference>
<evidence type="ECO:0000256" key="2">
    <source>
        <dbReference type="ARBA" id="ARBA00022676"/>
    </source>
</evidence>
<dbReference type="SUPFAM" id="SSF53448">
    <property type="entry name" value="Nucleotide-diphospho-sugar transferases"/>
    <property type="match status" value="1"/>
</dbReference>
<dbReference type="PANTHER" id="PTHR43179:SF12">
    <property type="entry name" value="GALACTOFURANOSYLTRANSFERASE GLFT2"/>
    <property type="match status" value="1"/>
</dbReference>
<keyword evidence="4" id="KW-1133">Transmembrane helix</keyword>